<dbReference type="Gene3D" id="3.30.40.10">
    <property type="entry name" value="Zinc/RING finger domain, C3HC4 (zinc finger)"/>
    <property type="match status" value="1"/>
</dbReference>
<keyword evidence="5 8" id="KW-0863">Zinc-finger</keyword>
<gene>
    <name evidence="14" type="ORF">NHX12_002356</name>
</gene>
<dbReference type="Gene3D" id="3.30.160.60">
    <property type="entry name" value="Classic Zinc Finger"/>
    <property type="match status" value="1"/>
</dbReference>
<dbReference type="EMBL" id="JANIIK010000110">
    <property type="protein sequence ID" value="KAJ3595947.1"/>
    <property type="molecule type" value="Genomic_DNA"/>
</dbReference>
<keyword evidence="3" id="KW-0399">Innate immunity</keyword>
<evidence type="ECO:0000256" key="1">
    <source>
        <dbReference type="ARBA" id="ARBA00004496"/>
    </source>
</evidence>
<dbReference type="SUPFAM" id="SSF57850">
    <property type="entry name" value="RING/U-box"/>
    <property type="match status" value="1"/>
</dbReference>
<evidence type="ECO:0000259" key="11">
    <source>
        <dbReference type="PROSITE" id="PS50089"/>
    </source>
</evidence>
<evidence type="ECO:0000256" key="9">
    <source>
        <dbReference type="SAM" id="Coils"/>
    </source>
</evidence>
<dbReference type="SMART" id="SM00336">
    <property type="entry name" value="BBOX"/>
    <property type="match status" value="2"/>
</dbReference>
<dbReference type="Proteomes" id="UP001148018">
    <property type="component" value="Unassembled WGS sequence"/>
</dbReference>
<dbReference type="InterPro" id="IPR001841">
    <property type="entry name" value="Znf_RING"/>
</dbReference>
<dbReference type="InterPro" id="IPR001870">
    <property type="entry name" value="B30.2/SPRY"/>
</dbReference>
<dbReference type="SMART" id="SM00449">
    <property type="entry name" value="SPRY"/>
    <property type="match status" value="1"/>
</dbReference>
<feature type="compositionally biased region" description="Polar residues" evidence="10">
    <location>
        <begin position="74"/>
        <end position="103"/>
    </location>
</feature>
<keyword evidence="2" id="KW-0963">Cytoplasm</keyword>
<evidence type="ECO:0000256" key="5">
    <source>
        <dbReference type="ARBA" id="ARBA00022771"/>
    </source>
</evidence>
<feature type="domain" description="B box-type" evidence="12">
    <location>
        <begin position="363"/>
        <end position="404"/>
    </location>
</feature>
<sequence length="771" mass="84117">MGASLDTPAACTLCSELLRDPIILKCNHRFCHRCIGDLWSISPSGPFNCPVWKCTTVYKTLPFEARRAAEYLPSPSSQGRVTPGTSSSHDAFNSKWSKPSFTNPVLGKRKASGPVDHQPQSKRPAVDPPNHATQPSDEPPETPTTGPSPVTPAREDAESLPSSGYDRRSSTNSGASAEEVEEVSVRRSEPGRAPEVLILEDSNSESNSDMDTFLTAPLAVPSAGDLNETLRDTTPLSRGKPPSPAAASDPSTAGTDGASPTPSPQRISWPTPLFARRPLLTPAAAATGLSPGPSSPSASPRRRVPSPAPPTTVSCHYCAGPGPQPAVKTCLVCGASMCAEHLRPHLDSPVFRNHALVAPIDDLSAWRCPEHQELSRIYCRRCAVCVCTVCTVIGSHRDHACVSIREAERELRGNLKEEIKQLQASEQALMDRLAEFKQKKLEFQGVLVEARTAVQQQYEAMREALEQEERSALQCVVQEETRAVGGLEGHLGRLQSSLTCVQQGLHSLEGLADAKGEQRVQEQAFIMEYSRITQMFSDVGPCDVDLGDAPEEVDRARLKCLKSWTEKRLNTLVISLPDRDPYRLLYGTIPSLDEDTAHPKLLLSEKNREVAYSESQQAYPEQGARFSSFPQVLASKAMDQGRWYWEVEVSSEDTGHWKVGLCEAQIGRKGQKGSCRLGANPYSWCLGAERGKVEATHDKVAVSVATERLHRIGVFLDCDDGVLSFYSVTPGGALVPLHTYRQSFPEPLYPAFSVCKAQLTICDLFKMSIPE</sequence>
<dbReference type="SUPFAM" id="SSF49899">
    <property type="entry name" value="Concanavalin A-like lectins/glucanases"/>
    <property type="match status" value="1"/>
</dbReference>
<evidence type="ECO:0000256" key="2">
    <source>
        <dbReference type="ARBA" id="ARBA00022490"/>
    </source>
</evidence>
<name>A0A9Q0ID01_9TELE</name>
<dbReference type="PROSITE" id="PS00518">
    <property type="entry name" value="ZF_RING_1"/>
    <property type="match status" value="1"/>
</dbReference>
<dbReference type="PROSITE" id="PS50188">
    <property type="entry name" value="B302_SPRY"/>
    <property type="match status" value="1"/>
</dbReference>
<dbReference type="InterPro" id="IPR017907">
    <property type="entry name" value="Znf_RING_CS"/>
</dbReference>
<feature type="coiled-coil region" evidence="9">
    <location>
        <begin position="405"/>
        <end position="471"/>
    </location>
</feature>
<dbReference type="AlphaFoldDB" id="A0A9Q0ID01"/>
<dbReference type="InterPro" id="IPR018957">
    <property type="entry name" value="Znf_C3HC4_RING-type"/>
</dbReference>
<evidence type="ECO:0000256" key="6">
    <source>
        <dbReference type="ARBA" id="ARBA00022833"/>
    </source>
</evidence>
<dbReference type="InterPro" id="IPR000315">
    <property type="entry name" value="Znf_B-box"/>
</dbReference>
<dbReference type="SMART" id="SM00184">
    <property type="entry name" value="RING"/>
    <property type="match status" value="1"/>
</dbReference>
<feature type="region of interest" description="Disordered" evidence="10">
    <location>
        <begin position="283"/>
        <end position="307"/>
    </location>
</feature>
<evidence type="ECO:0000256" key="4">
    <source>
        <dbReference type="ARBA" id="ARBA00022723"/>
    </source>
</evidence>
<dbReference type="Pfam" id="PF00643">
    <property type="entry name" value="zf-B_box"/>
    <property type="match status" value="1"/>
</dbReference>
<dbReference type="InterPro" id="IPR003879">
    <property type="entry name" value="Butyrophylin_SPRY"/>
</dbReference>
<dbReference type="PANTHER" id="PTHR25465:SF35">
    <property type="entry name" value="E3 UBIQUITIN_ISG15 LIGASE TRIM25-RELATED"/>
    <property type="match status" value="1"/>
</dbReference>
<evidence type="ECO:0000256" key="3">
    <source>
        <dbReference type="ARBA" id="ARBA00022588"/>
    </source>
</evidence>
<keyword evidence="9" id="KW-0175">Coiled coil</keyword>
<dbReference type="SMART" id="SM00589">
    <property type="entry name" value="PRY"/>
    <property type="match status" value="1"/>
</dbReference>
<dbReference type="Pfam" id="PF13765">
    <property type="entry name" value="PRY"/>
    <property type="match status" value="1"/>
</dbReference>
<dbReference type="GO" id="GO:0045087">
    <property type="term" value="P:innate immune response"/>
    <property type="evidence" value="ECO:0007669"/>
    <property type="project" value="UniProtKB-KW"/>
</dbReference>
<accession>A0A9Q0ID01</accession>
<dbReference type="PRINTS" id="PR01407">
    <property type="entry name" value="BUTYPHLNCDUF"/>
</dbReference>
<feature type="compositionally biased region" description="Low complexity" evidence="10">
    <location>
        <begin position="283"/>
        <end position="299"/>
    </location>
</feature>
<reference evidence="14" key="1">
    <citation type="submission" date="2022-07" db="EMBL/GenBank/DDBJ databases">
        <title>Chromosome-level genome of Muraenolepis orangiensis.</title>
        <authorList>
            <person name="Kim J."/>
        </authorList>
    </citation>
    <scope>NUCLEOTIDE SEQUENCE</scope>
    <source>
        <strain evidence="14">KU_S4_2022</strain>
        <tissue evidence="14">Muscle</tissue>
    </source>
</reference>
<dbReference type="InterPro" id="IPR043136">
    <property type="entry name" value="B30.2/SPRY_sf"/>
</dbReference>
<feature type="compositionally biased region" description="Low complexity" evidence="10">
    <location>
        <begin position="143"/>
        <end position="152"/>
    </location>
</feature>
<dbReference type="Pfam" id="PF00097">
    <property type="entry name" value="zf-C3HC4"/>
    <property type="match status" value="1"/>
</dbReference>
<evidence type="ECO:0000313" key="15">
    <source>
        <dbReference type="Proteomes" id="UP001148018"/>
    </source>
</evidence>
<dbReference type="SUPFAM" id="SSF57845">
    <property type="entry name" value="B-box zinc-binding domain"/>
    <property type="match status" value="1"/>
</dbReference>
<evidence type="ECO:0000259" key="13">
    <source>
        <dbReference type="PROSITE" id="PS50188"/>
    </source>
</evidence>
<evidence type="ECO:0000256" key="7">
    <source>
        <dbReference type="ARBA" id="ARBA00022859"/>
    </source>
</evidence>
<feature type="domain" description="RING-type" evidence="11">
    <location>
        <begin position="11"/>
        <end position="53"/>
    </location>
</feature>
<evidence type="ECO:0000256" key="8">
    <source>
        <dbReference type="PROSITE-ProRule" id="PRU00024"/>
    </source>
</evidence>
<organism evidence="14 15">
    <name type="scientific">Muraenolepis orangiensis</name>
    <name type="common">Patagonian moray cod</name>
    <dbReference type="NCBI Taxonomy" id="630683"/>
    <lineage>
        <taxon>Eukaryota</taxon>
        <taxon>Metazoa</taxon>
        <taxon>Chordata</taxon>
        <taxon>Craniata</taxon>
        <taxon>Vertebrata</taxon>
        <taxon>Euteleostomi</taxon>
        <taxon>Actinopterygii</taxon>
        <taxon>Neopterygii</taxon>
        <taxon>Teleostei</taxon>
        <taxon>Neoteleostei</taxon>
        <taxon>Acanthomorphata</taxon>
        <taxon>Zeiogadaria</taxon>
        <taxon>Gadariae</taxon>
        <taxon>Gadiformes</taxon>
        <taxon>Muraenolepidoidei</taxon>
        <taxon>Muraenolepididae</taxon>
        <taxon>Muraenolepis</taxon>
    </lineage>
</organism>
<feature type="compositionally biased region" description="Basic and acidic residues" evidence="10">
    <location>
        <begin position="183"/>
        <end position="192"/>
    </location>
</feature>
<keyword evidence="6" id="KW-0862">Zinc</keyword>
<dbReference type="GO" id="GO:0008270">
    <property type="term" value="F:zinc ion binding"/>
    <property type="evidence" value="ECO:0007669"/>
    <property type="project" value="UniProtKB-KW"/>
</dbReference>
<dbReference type="Gene3D" id="4.10.830.40">
    <property type="match status" value="1"/>
</dbReference>
<evidence type="ECO:0000313" key="14">
    <source>
        <dbReference type="EMBL" id="KAJ3595947.1"/>
    </source>
</evidence>
<evidence type="ECO:0000259" key="12">
    <source>
        <dbReference type="PROSITE" id="PS50119"/>
    </source>
</evidence>
<evidence type="ECO:0000256" key="10">
    <source>
        <dbReference type="SAM" id="MobiDB-lite"/>
    </source>
</evidence>
<dbReference type="InterPro" id="IPR013083">
    <property type="entry name" value="Znf_RING/FYVE/PHD"/>
</dbReference>
<dbReference type="PANTHER" id="PTHR25465">
    <property type="entry name" value="B-BOX DOMAIN CONTAINING"/>
    <property type="match status" value="1"/>
</dbReference>
<feature type="region of interest" description="Disordered" evidence="10">
    <location>
        <begin position="73"/>
        <end position="270"/>
    </location>
</feature>
<dbReference type="PROSITE" id="PS50089">
    <property type="entry name" value="ZF_RING_2"/>
    <property type="match status" value="1"/>
</dbReference>
<dbReference type="Pfam" id="PF00622">
    <property type="entry name" value="SPRY"/>
    <property type="match status" value="1"/>
</dbReference>
<keyword evidence="15" id="KW-1185">Reference proteome</keyword>
<dbReference type="InterPro" id="IPR006574">
    <property type="entry name" value="PRY"/>
</dbReference>
<dbReference type="InterPro" id="IPR003877">
    <property type="entry name" value="SPRY_dom"/>
</dbReference>
<feature type="compositionally biased region" description="Low complexity" evidence="10">
    <location>
        <begin position="200"/>
        <end position="209"/>
    </location>
</feature>
<dbReference type="OrthoDB" id="6105938at2759"/>
<dbReference type="GO" id="GO:0005737">
    <property type="term" value="C:cytoplasm"/>
    <property type="evidence" value="ECO:0007669"/>
    <property type="project" value="UniProtKB-SubCell"/>
</dbReference>
<keyword evidence="7" id="KW-0391">Immunity</keyword>
<dbReference type="PROSITE" id="PS50119">
    <property type="entry name" value="ZF_BBOX"/>
    <property type="match status" value="1"/>
</dbReference>
<feature type="domain" description="B30.2/SPRY" evidence="13">
    <location>
        <begin position="570"/>
        <end position="770"/>
    </location>
</feature>
<dbReference type="InterPro" id="IPR051051">
    <property type="entry name" value="E3_ubiq-ligase_TRIM/RNF"/>
</dbReference>
<feature type="compositionally biased region" description="Polar residues" evidence="10">
    <location>
        <begin position="258"/>
        <end position="268"/>
    </location>
</feature>
<dbReference type="Gene3D" id="2.60.120.920">
    <property type="match status" value="1"/>
</dbReference>
<dbReference type="InterPro" id="IPR013320">
    <property type="entry name" value="ConA-like_dom_sf"/>
</dbReference>
<comment type="caution">
    <text evidence="14">The sequence shown here is derived from an EMBL/GenBank/DDBJ whole genome shotgun (WGS) entry which is preliminary data.</text>
</comment>
<keyword evidence="4" id="KW-0479">Metal-binding</keyword>
<comment type="subcellular location">
    <subcellularLocation>
        <location evidence="1">Cytoplasm</location>
    </subcellularLocation>
</comment>
<protein>
    <submittedName>
        <fullName evidence="14">Uncharacterized protein</fullName>
    </submittedName>
</protein>
<proteinExistence type="predicted"/>